<proteinExistence type="predicted"/>
<sequence length="195" mass="22499">MRNDSNWRCCVHSATFRIVSAKKGAENSIGSLIDHVFDNKSKSRGFLNFITIAELMDTSNGLYNKEADKVILTIDLTLKDEKIEKFVSDPNKSNGTISMEIEKLSEFAREVFWSERKSETVHIKGFPWKILAQITKKDESTDKVKWLAIYLFCDAPDEENWSCKCSATFRIVSQKNKVPDSRREFVDHVFDNENM</sequence>
<gene>
    <name evidence="2" type="ORF">niasHS_004441</name>
</gene>
<dbReference type="PROSITE" id="PS50144">
    <property type="entry name" value="MATH"/>
    <property type="match status" value="1"/>
</dbReference>
<dbReference type="Gene3D" id="2.60.210.10">
    <property type="entry name" value="Apoptosis, Tumor Necrosis Factor Receptor Associated Protein 2, Chain A"/>
    <property type="match status" value="2"/>
</dbReference>
<keyword evidence="3" id="KW-1185">Reference proteome</keyword>
<name>A0ABD2JR46_HETSC</name>
<feature type="domain" description="MATH" evidence="1">
    <location>
        <begin position="94"/>
        <end position="195"/>
    </location>
</feature>
<dbReference type="InterPro" id="IPR002083">
    <property type="entry name" value="MATH/TRAF_dom"/>
</dbReference>
<dbReference type="Pfam" id="PF00917">
    <property type="entry name" value="MATH"/>
    <property type="match status" value="1"/>
</dbReference>
<comment type="caution">
    <text evidence="2">The sequence shown here is derived from an EMBL/GenBank/DDBJ whole genome shotgun (WGS) entry which is preliminary data.</text>
</comment>
<reference evidence="2 3" key="1">
    <citation type="submission" date="2024-10" db="EMBL/GenBank/DDBJ databases">
        <authorList>
            <person name="Kim D."/>
        </authorList>
    </citation>
    <scope>NUCLEOTIDE SEQUENCE [LARGE SCALE GENOMIC DNA]</scope>
    <source>
        <strain evidence="2">Taebaek</strain>
    </source>
</reference>
<dbReference type="AlphaFoldDB" id="A0ABD2JR46"/>
<dbReference type="EMBL" id="JBICCN010000113">
    <property type="protein sequence ID" value="KAL3093052.1"/>
    <property type="molecule type" value="Genomic_DNA"/>
</dbReference>
<evidence type="ECO:0000313" key="2">
    <source>
        <dbReference type="EMBL" id="KAL3093052.1"/>
    </source>
</evidence>
<organism evidence="2 3">
    <name type="scientific">Heterodera schachtii</name>
    <name type="common">Sugarbeet cyst nematode worm</name>
    <name type="synonym">Tylenchus schachtii</name>
    <dbReference type="NCBI Taxonomy" id="97005"/>
    <lineage>
        <taxon>Eukaryota</taxon>
        <taxon>Metazoa</taxon>
        <taxon>Ecdysozoa</taxon>
        <taxon>Nematoda</taxon>
        <taxon>Chromadorea</taxon>
        <taxon>Rhabditida</taxon>
        <taxon>Tylenchina</taxon>
        <taxon>Tylenchomorpha</taxon>
        <taxon>Tylenchoidea</taxon>
        <taxon>Heteroderidae</taxon>
        <taxon>Heteroderinae</taxon>
        <taxon>Heterodera</taxon>
    </lineage>
</organism>
<protein>
    <recommendedName>
        <fullName evidence="1">MATH domain-containing protein</fullName>
    </recommendedName>
</protein>
<evidence type="ECO:0000313" key="3">
    <source>
        <dbReference type="Proteomes" id="UP001620645"/>
    </source>
</evidence>
<dbReference type="Proteomes" id="UP001620645">
    <property type="component" value="Unassembled WGS sequence"/>
</dbReference>
<accession>A0ABD2JR46</accession>
<dbReference type="InterPro" id="IPR008974">
    <property type="entry name" value="TRAF-like"/>
</dbReference>
<evidence type="ECO:0000259" key="1">
    <source>
        <dbReference type="PROSITE" id="PS50144"/>
    </source>
</evidence>
<dbReference type="SUPFAM" id="SSF49599">
    <property type="entry name" value="TRAF domain-like"/>
    <property type="match status" value="2"/>
</dbReference>